<keyword evidence="3" id="KW-1185">Reference proteome</keyword>
<dbReference type="InterPro" id="IPR050712">
    <property type="entry name" value="NAD(P)H-dep_reductase"/>
</dbReference>
<name>A0ABS9ZZ36_9SPHI</name>
<feature type="domain" description="NADPH-dependent FMN reductase-like" evidence="1">
    <location>
        <begin position="3"/>
        <end position="135"/>
    </location>
</feature>
<dbReference type="Proteomes" id="UP001165460">
    <property type="component" value="Unassembled WGS sequence"/>
</dbReference>
<proteinExistence type="predicted"/>
<organism evidence="2 3">
    <name type="scientific">Pedobacter montanisoli</name>
    <dbReference type="NCBI Taxonomy" id="2923277"/>
    <lineage>
        <taxon>Bacteria</taxon>
        <taxon>Pseudomonadati</taxon>
        <taxon>Bacteroidota</taxon>
        <taxon>Sphingobacteriia</taxon>
        <taxon>Sphingobacteriales</taxon>
        <taxon>Sphingobacteriaceae</taxon>
        <taxon>Pedobacter</taxon>
    </lineage>
</organism>
<dbReference type="InterPro" id="IPR005025">
    <property type="entry name" value="FMN_Rdtase-like_dom"/>
</dbReference>
<dbReference type="InterPro" id="IPR029039">
    <property type="entry name" value="Flavoprotein-like_sf"/>
</dbReference>
<comment type="caution">
    <text evidence="2">The sequence shown here is derived from an EMBL/GenBank/DDBJ whole genome shotgun (WGS) entry which is preliminary data.</text>
</comment>
<sequence length="177" mass="19447">MKNIVAIVGSADLNSANHKLLLYLKKITERYFNLVIYEGLRSLPHFDPQLSISNPPDSIIAFRQMIENADGVIISTPEYVFSLPSGLKNAIEWSVATIIFTRKPLGIVTASASGEKAHEELQLIMETLGATFNSGTTLLIQGIKGKVSEENLVEDNPTKIALTEFALALNLLIEKHL</sequence>
<dbReference type="RefSeq" id="WP_243362801.1">
    <property type="nucleotide sequence ID" value="NZ_JALGBH010000002.1"/>
</dbReference>
<evidence type="ECO:0000259" key="1">
    <source>
        <dbReference type="Pfam" id="PF03358"/>
    </source>
</evidence>
<accession>A0ABS9ZZ36</accession>
<dbReference type="Gene3D" id="3.40.50.360">
    <property type="match status" value="1"/>
</dbReference>
<dbReference type="PANTHER" id="PTHR30543">
    <property type="entry name" value="CHROMATE REDUCTASE"/>
    <property type="match status" value="1"/>
</dbReference>
<protein>
    <submittedName>
        <fullName evidence="2">NAD(P)H-dependent oxidoreductase</fullName>
    </submittedName>
</protein>
<dbReference type="SUPFAM" id="SSF52218">
    <property type="entry name" value="Flavoproteins"/>
    <property type="match status" value="1"/>
</dbReference>
<evidence type="ECO:0000313" key="2">
    <source>
        <dbReference type="EMBL" id="MCJ0743578.1"/>
    </source>
</evidence>
<gene>
    <name evidence="2" type="ORF">MMF97_12715</name>
</gene>
<dbReference type="Pfam" id="PF03358">
    <property type="entry name" value="FMN_red"/>
    <property type="match status" value="1"/>
</dbReference>
<reference evidence="2" key="1">
    <citation type="submission" date="2022-03" db="EMBL/GenBank/DDBJ databases">
        <authorList>
            <person name="Woo C.Y."/>
        </authorList>
    </citation>
    <scope>NUCLEOTIDE SEQUENCE</scope>
    <source>
        <strain evidence="2">CYS-01</strain>
    </source>
</reference>
<evidence type="ECO:0000313" key="3">
    <source>
        <dbReference type="Proteomes" id="UP001165460"/>
    </source>
</evidence>
<dbReference type="EMBL" id="JALGBH010000002">
    <property type="protein sequence ID" value="MCJ0743578.1"/>
    <property type="molecule type" value="Genomic_DNA"/>
</dbReference>
<dbReference type="PANTHER" id="PTHR30543:SF21">
    <property type="entry name" value="NAD(P)H-DEPENDENT FMN REDUCTASE LOT6"/>
    <property type="match status" value="1"/>
</dbReference>